<dbReference type="RefSeq" id="WP_307244837.1">
    <property type="nucleotide sequence ID" value="NZ_JAUSQZ010000001.1"/>
</dbReference>
<proteinExistence type="predicted"/>
<feature type="compositionally biased region" description="Pro residues" evidence="1">
    <location>
        <begin position="405"/>
        <end position="418"/>
    </location>
</feature>
<organism evidence="2 3">
    <name type="scientific">Kineosporia succinea</name>
    <dbReference type="NCBI Taxonomy" id="84632"/>
    <lineage>
        <taxon>Bacteria</taxon>
        <taxon>Bacillati</taxon>
        <taxon>Actinomycetota</taxon>
        <taxon>Actinomycetes</taxon>
        <taxon>Kineosporiales</taxon>
        <taxon>Kineosporiaceae</taxon>
        <taxon>Kineosporia</taxon>
    </lineage>
</organism>
<feature type="compositionally biased region" description="Acidic residues" evidence="1">
    <location>
        <begin position="419"/>
        <end position="429"/>
    </location>
</feature>
<dbReference type="Gene3D" id="3.40.140.120">
    <property type="match status" value="1"/>
</dbReference>
<name>A0ABT9P5T3_9ACTN</name>
<dbReference type="Proteomes" id="UP001235712">
    <property type="component" value="Unassembled WGS sequence"/>
</dbReference>
<accession>A0ABT9P5T3</accession>
<evidence type="ECO:0000313" key="2">
    <source>
        <dbReference type="EMBL" id="MDP9828052.1"/>
    </source>
</evidence>
<feature type="region of interest" description="Disordered" evidence="1">
    <location>
        <begin position="396"/>
        <end position="429"/>
    </location>
</feature>
<dbReference type="InterPro" id="IPR006427">
    <property type="entry name" value="Portal_HK97"/>
</dbReference>
<gene>
    <name evidence="2" type="ORF">J2S57_003801</name>
</gene>
<comment type="caution">
    <text evidence="2">The sequence shown here is derived from an EMBL/GenBank/DDBJ whole genome shotgun (WGS) entry which is preliminary data.</text>
</comment>
<dbReference type="Pfam" id="PF04860">
    <property type="entry name" value="Phage_portal"/>
    <property type="match status" value="1"/>
</dbReference>
<reference evidence="2 3" key="1">
    <citation type="submission" date="2023-07" db="EMBL/GenBank/DDBJ databases">
        <title>Sequencing the genomes of 1000 actinobacteria strains.</title>
        <authorList>
            <person name="Klenk H.-P."/>
        </authorList>
    </citation>
    <scope>NUCLEOTIDE SEQUENCE [LARGE SCALE GENOMIC DNA]</scope>
    <source>
        <strain evidence="2 3">DSM 44388</strain>
    </source>
</reference>
<dbReference type="EMBL" id="JAUSQZ010000001">
    <property type="protein sequence ID" value="MDP9828052.1"/>
    <property type="molecule type" value="Genomic_DNA"/>
</dbReference>
<dbReference type="Gene3D" id="3.30.1120.70">
    <property type="match status" value="1"/>
</dbReference>
<evidence type="ECO:0000313" key="3">
    <source>
        <dbReference type="Proteomes" id="UP001235712"/>
    </source>
</evidence>
<keyword evidence="3" id="KW-1185">Reference proteome</keyword>
<evidence type="ECO:0000256" key="1">
    <source>
        <dbReference type="SAM" id="MobiDB-lite"/>
    </source>
</evidence>
<dbReference type="InterPro" id="IPR006944">
    <property type="entry name" value="Phage/GTA_portal"/>
</dbReference>
<dbReference type="NCBIfam" id="TIGR01537">
    <property type="entry name" value="portal_HK97"/>
    <property type="match status" value="1"/>
</dbReference>
<dbReference type="Gene3D" id="1.20.1270.210">
    <property type="match status" value="1"/>
</dbReference>
<protein>
    <submittedName>
        <fullName evidence="2">HK97 family phage portal protein</fullName>
    </submittedName>
</protein>
<sequence>MDLISRAAATLRGPRASLQNPAVPISSDAIVTMIGGAPGTFTGRPVTEKSALGQSAVWQAVNLISGTCAGLPLHAYSKKGSSRQPLSSGRAAALLDNPHPDLTPYELWELVYGSLCLHGNAYLMKLHNQAGALAELWWINPNRVKAGRADDGTKMYVLDGNTDPRAIRSDKTILHIPGFGYDGTVGCSPIRMARQAIALGMAAEEFGGTFFGNGSLATGMLQTEQRLDQAEATRLKALWKMGAHEGLDGAHDIRVVGSGATYTQLTIAPADAQFLETREFQITDIARWYGIPPHMLMQTEKSTSWGTGIETQNRGFITYTLDRYLVRVEQRMTKTIRPEPVYAKYTRAGLLRGDTAARGAFYRELFHLGSISPNEIRALEDWDPIEGGDAYYVPLNLGPLGAEPAPDPEPEPPAPDPAADPDDEETVPA</sequence>